<evidence type="ECO:0000313" key="3">
    <source>
        <dbReference type="Proteomes" id="UP000001307"/>
    </source>
</evidence>
<dbReference type="AlphaFoldDB" id="E4X2K7"/>
<organism evidence="2">
    <name type="scientific">Oikopleura dioica</name>
    <name type="common">Tunicate</name>
    <dbReference type="NCBI Taxonomy" id="34765"/>
    <lineage>
        <taxon>Eukaryota</taxon>
        <taxon>Metazoa</taxon>
        <taxon>Chordata</taxon>
        <taxon>Tunicata</taxon>
        <taxon>Appendicularia</taxon>
        <taxon>Copelata</taxon>
        <taxon>Oikopleuridae</taxon>
        <taxon>Oikopleura</taxon>
    </lineage>
</organism>
<accession>E4X2K7</accession>
<dbReference type="Proteomes" id="UP000001307">
    <property type="component" value="Unassembled WGS sequence"/>
</dbReference>
<dbReference type="EMBL" id="FN653023">
    <property type="protein sequence ID" value="CBY17860.1"/>
    <property type="molecule type" value="Genomic_DNA"/>
</dbReference>
<protein>
    <submittedName>
        <fullName evidence="2">Uncharacterized protein</fullName>
    </submittedName>
</protein>
<gene>
    <name evidence="2" type="ORF">GSOID_T00017482001</name>
</gene>
<evidence type="ECO:0000256" key="1">
    <source>
        <dbReference type="SAM" id="MobiDB-lite"/>
    </source>
</evidence>
<sequence length="294" mass="32954">MDELTHFPDLENTAENFVQFAEGTKTDPEEPEIVNLAEIAPEPKEPTPEPPKEPTPEPEEEVEVIGKFKRLRRDSDFNVHPKNLRSVSPGILKSKSKVTFINESVDENLESEKSVDLLSEELVPEIAKQFTEFIIDTATEIILGEDYRKSAEGLTESVIQSATEIISGEKMNEFSGLPEGFSDNESLTFSENDQNSSPSLEPIAQVEVEPVQMKEAVKKSEPSKTVVVLLHSAGNLLLFHNVQTDEKTVLRSPAGSIGTKLTYIYWKKDSVSKNQIHFNISSLDFIHWSIQTLR</sequence>
<name>E4X2K7_OIKDI</name>
<feature type="region of interest" description="Disordered" evidence="1">
    <location>
        <begin position="37"/>
        <end position="61"/>
    </location>
</feature>
<reference evidence="2" key="1">
    <citation type="journal article" date="2010" name="Science">
        <title>Plasticity of animal genome architecture unmasked by rapid evolution of a pelagic tunicate.</title>
        <authorList>
            <person name="Denoeud F."/>
            <person name="Henriet S."/>
            <person name="Mungpakdee S."/>
            <person name="Aury J.M."/>
            <person name="Da Silva C."/>
            <person name="Brinkmann H."/>
            <person name="Mikhaleva J."/>
            <person name="Olsen L.C."/>
            <person name="Jubin C."/>
            <person name="Canestro C."/>
            <person name="Bouquet J.M."/>
            <person name="Danks G."/>
            <person name="Poulain J."/>
            <person name="Campsteijn C."/>
            <person name="Adamski M."/>
            <person name="Cross I."/>
            <person name="Yadetie F."/>
            <person name="Muffato M."/>
            <person name="Louis A."/>
            <person name="Butcher S."/>
            <person name="Tsagkogeorga G."/>
            <person name="Konrad A."/>
            <person name="Singh S."/>
            <person name="Jensen M.F."/>
            <person name="Cong E.H."/>
            <person name="Eikeseth-Otteraa H."/>
            <person name="Noel B."/>
            <person name="Anthouard V."/>
            <person name="Porcel B.M."/>
            <person name="Kachouri-Lafond R."/>
            <person name="Nishino A."/>
            <person name="Ugolini M."/>
            <person name="Chourrout P."/>
            <person name="Nishida H."/>
            <person name="Aasland R."/>
            <person name="Huzurbazar S."/>
            <person name="Westhof E."/>
            <person name="Delsuc F."/>
            <person name="Lehrach H."/>
            <person name="Reinhardt R."/>
            <person name="Weissenbach J."/>
            <person name="Roy S.W."/>
            <person name="Artiguenave F."/>
            <person name="Postlethwait J.H."/>
            <person name="Manak J.R."/>
            <person name="Thompson E.M."/>
            <person name="Jaillon O."/>
            <person name="Du Pasquier L."/>
            <person name="Boudinot P."/>
            <person name="Liberles D.A."/>
            <person name="Volff J.N."/>
            <person name="Philippe H."/>
            <person name="Lenhard B."/>
            <person name="Roest Crollius H."/>
            <person name="Wincker P."/>
            <person name="Chourrout D."/>
        </authorList>
    </citation>
    <scope>NUCLEOTIDE SEQUENCE [LARGE SCALE GENOMIC DNA]</scope>
</reference>
<proteinExistence type="predicted"/>
<feature type="compositionally biased region" description="Basic and acidic residues" evidence="1">
    <location>
        <begin position="41"/>
        <end position="55"/>
    </location>
</feature>
<keyword evidence="3" id="KW-1185">Reference proteome</keyword>
<evidence type="ECO:0000313" key="2">
    <source>
        <dbReference type="EMBL" id="CBY17860.1"/>
    </source>
</evidence>
<dbReference type="InParanoid" id="E4X2K7"/>